<dbReference type="AlphaFoldDB" id="X1EQ67"/>
<feature type="non-terminal residue" evidence="2">
    <location>
        <position position="38"/>
    </location>
</feature>
<proteinExistence type="predicted"/>
<keyword evidence="1" id="KW-0812">Transmembrane</keyword>
<protein>
    <submittedName>
        <fullName evidence="2">Uncharacterized protein</fullName>
    </submittedName>
</protein>
<name>X1EQ67_9ZZZZ</name>
<keyword evidence="1" id="KW-1133">Transmembrane helix</keyword>
<reference evidence="2" key="1">
    <citation type="journal article" date="2014" name="Front. Microbiol.">
        <title>High frequency of phylogenetically diverse reductive dehalogenase-homologous genes in deep subseafloor sedimentary metagenomes.</title>
        <authorList>
            <person name="Kawai M."/>
            <person name="Futagami T."/>
            <person name="Toyoda A."/>
            <person name="Takaki Y."/>
            <person name="Nishi S."/>
            <person name="Hori S."/>
            <person name="Arai W."/>
            <person name="Tsubouchi T."/>
            <person name="Morono Y."/>
            <person name="Uchiyama I."/>
            <person name="Ito T."/>
            <person name="Fujiyama A."/>
            <person name="Inagaki F."/>
            <person name="Takami H."/>
        </authorList>
    </citation>
    <scope>NUCLEOTIDE SEQUENCE</scope>
    <source>
        <strain evidence="2">Expedition CK06-06</strain>
    </source>
</reference>
<gene>
    <name evidence="2" type="ORF">S03H2_15737</name>
</gene>
<evidence type="ECO:0000313" key="2">
    <source>
        <dbReference type="EMBL" id="GAH35516.1"/>
    </source>
</evidence>
<keyword evidence="1" id="KW-0472">Membrane</keyword>
<sequence length="38" mass="4360">MIGELVGNYGDVTALSILVGLMVWYLKYQTKRQAKRED</sequence>
<organism evidence="2">
    <name type="scientific">marine sediment metagenome</name>
    <dbReference type="NCBI Taxonomy" id="412755"/>
    <lineage>
        <taxon>unclassified sequences</taxon>
        <taxon>metagenomes</taxon>
        <taxon>ecological metagenomes</taxon>
    </lineage>
</organism>
<comment type="caution">
    <text evidence="2">The sequence shown here is derived from an EMBL/GenBank/DDBJ whole genome shotgun (WGS) entry which is preliminary data.</text>
</comment>
<evidence type="ECO:0000256" key="1">
    <source>
        <dbReference type="SAM" id="Phobius"/>
    </source>
</evidence>
<accession>X1EQ67</accession>
<dbReference type="EMBL" id="BARU01008008">
    <property type="protein sequence ID" value="GAH35516.1"/>
    <property type="molecule type" value="Genomic_DNA"/>
</dbReference>
<feature type="transmembrane region" description="Helical" evidence="1">
    <location>
        <begin position="6"/>
        <end position="26"/>
    </location>
</feature>